<dbReference type="EMBL" id="SRLO01000094">
    <property type="protein sequence ID" value="TNN76325.1"/>
    <property type="molecule type" value="Genomic_DNA"/>
</dbReference>
<reference evidence="2 3" key="1">
    <citation type="submission" date="2019-03" db="EMBL/GenBank/DDBJ databases">
        <title>First draft genome of Liparis tanakae, snailfish: a comprehensive survey of snailfish specific genes.</title>
        <authorList>
            <person name="Kim W."/>
            <person name="Song I."/>
            <person name="Jeong J.-H."/>
            <person name="Kim D."/>
            <person name="Kim S."/>
            <person name="Ryu S."/>
            <person name="Song J.Y."/>
            <person name="Lee S.K."/>
        </authorList>
    </citation>
    <scope>NUCLEOTIDE SEQUENCE [LARGE SCALE GENOMIC DNA]</scope>
    <source>
        <tissue evidence="2">Muscle</tissue>
    </source>
</reference>
<evidence type="ECO:0000313" key="3">
    <source>
        <dbReference type="Proteomes" id="UP000314294"/>
    </source>
</evidence>
<dbReference type="AlphaFoldDB" id="A0A4Z2IFG1"/>
<gene>
    <name evidence="2" type="ORF">EYF80_013404</name>
</gene>
<evidence type="ECO:0000256" key="1">
    <source>
        <dbReference type="SAM" id="MobiDB-lite"/>
    </source>
</evidence>
<sequence>MAIEEKSSCELISEARHRAASSCKAGSHGRGRLELKAFLYLFLGRPSDLTNPHAWRGRHTASELVLRSLLVTKQHSPLLPQSAQEMSSSGLLSRFCSLVPKQKLQMGMGSATGWQRDRRGEEEEEEEEEGREERTSRPSVNVTAPSYE</sequence>
<accession>A0A4Z2IFG1</accession>
<keyword evidence="3" id="KW-1185">Reference proteome</keyword>
<proteinExistence type="predicted"/>
<dbReference type="Proteomes" id="UP000314294">
    <property type="component" value="Unassembled WGS sequence"/>
</dbReference>
<name>A0A4Z2IFG1_9TELE</name>
<comment type="caution">
    <text evidence="2">The sequence shown here is derived from an EMBL/GenBank/DDBJ whole genome shotgun (WGS) entry which is preliminary data.</text>
</comment>
<feature type="region of interest" description="Disordered" evidence="1">
    <location>
        <begin position="104"/>
        <end position="148"/>
    </location>
</feature>
<protein>
    <submittedName>
        <fullName evidence="2">Uncharacterized protein</fullName>
    </submittedName>
</protein>
<evidence type="ECO:0000313" key="2">
    <source>
        <dbReference type="EMBL" id="TNN76325.1"/>
    </source>
</evidence>
<organism evidence="2 3">
    <name type="scientific">Liparis tanakae</name>
    <name type="common">Tanaka's snailfish</name>
    <dbReference type="NCBI Taxonomy" id="230148"/>
    <lineage>
        <taxon>Eukaryota</taxon>
        <taxon>Metazoa</taxon>
        <taxon>Chordata</taxon>
        <taxon>Craniata</taxon>
        <taxon>Vertebrata</taxon>
        <taxon>Euteleostomi</taxon>
        <taxon>Actinopterygii</taxon>
        <taxon>Neopterygii</taxon>
        <taxon>Teleostei</taxon>
        <taxon>Neoteleostei</taxon>
        <taxon>Acanthomorphata</taxon>
        <taxon>Eupercaria</taxon>
        <taxon>Perciformes</taxon>
        <taxon>Cottioidei</taxon>
        <taxon>Cottales</taxon>
        <taxon>Liparidae</taxon>
        <taxon>Liparis</taxon>
    </lineage>
</organism>
<feature type="compositionally biased region" description="Polar residues" evidence="1">
    <location>
        <begin position="137"/>
        <end position="148"/>
    </location>
</feature>